<dbReference type="GO" id="GO:1901135">
    <property type="term" value="P:carbohydrate derivative metabolic process"/>
    <property type="evidence" value="ECO:0007669"/>
    <property type="project" value="UniProtKB-ARBA"/>
</dbReference>
<organism evidence="3">
    <name type="scientific">Salmonella enterica</name>
    <name type="common">Salmonella choleraesuis</name>
    <dbReference type="NCBI Taxonomy" id="28901"/>
    <lineage>
        <taxon>Bacteria</taxon>
        <taxon>Pseudomonadati</taxon>
        <taxon>Pseudomonadota</taxon>
        <taxon>Gammaproteobacteria</taxon>
        <taxon>Enterobacterales</taxon>
        <taxon>Enterobacteriaceae</taxon>
        <taxon>Salmonella</taxon>
    </lineage>
</organism>
<evidence type="ECO:0000259" key="2">
    <source>
        <dbReference type="Pfam" id="PF13439"/>
    </source>
</evidence>
<evidence type="ECO:0000313" key="3">
    <source>
        <dbReference type="EMBL" id="MFK58625.1"/>
    </source>
</evidence>
<dbReference type="InterPro" id="IPR001296">
    <property type="entry name" value="Glyco_trans_1"/>
</dbReference>
<accession>A0A3J4LK90</accession>
<keyword evidence="3" id="KW-0808">Transferase</keyword>
<dbReference type="GO" id="GO:0016757">
    <property type="term" value="F:glycosyltransferase activity"/>
    <property type="evidence" value="ECO:0007669"/>
    <property type="project" value="InterPro"/>
</dbReference>
<dbReference type="SUPFAM" id="SSF53756">
    <property type="entry name" value="UDP-Glycosyltransferase/glycogen phosphorylase"/>
    <property type="match status" value="1"/>
</dbReference>
<evidence type="ECO:0000259" key="1">
    <source>
        <dbReference type="Pfam" id="PF00534"/>
    </source>
</evidence>
<dbReference type="PANTHER" id="PTHR12526">
    <property type="entry name" value="GLYCOSYLTRANSFERASE"/>
    <property type="match status" value="1"/>
</dbReference>
<dbReference type="AlphaFoldDB" id="A0A3J4LK90"/>
<dbReference type="InterPro" id="IPR028098">
    <property type="entry name" value="Glyco_trans_4-like_N"/>
</dbReference>
<dbReference type="PANTHER" id="PTHR12526:SF630">
    <property type="entry name" value="GLYCOSYLTRANSFERASE"/>
    <property type="match status" value="1"/>
</dbReference>
<feature type="domain" description="Glycosyltransferase subfamily 4-like N-terminal" evidence="2">
    <location>
        <begin position="14"/>
        <end position="163"/>
    </location>
</feature>
<name>A0A3J4LK90_SALER</name>
<dbReference type="CDD" id="cd03801">
    <property type="entry name" value="GT4_PimA-like"/>
    <property type="match status" value="1"/>
</dbReference>
<dbReference type="Pfam" id="PF00534">
    <property type="entry name" value="Glycos_transf_1"/>
    <property type="match status" value="1"/>
</dbReference>
<gene>
    <name evidence="3" type="ORF">EEM01_21845</name>
</gene>
<dbReference type="Pfam" id="PF13439">
    <property type="entry name" value="Glyco_transf_4"/>
    <property type="match status" value="1"/>
</dbReference>
<dbReference type="EMBL" id="RMTL01000036">
    <property type="protein sequence ID" value="MFK58625.1"/>
    <property type="molecule type" value="Genomic_DNA"/>
</dbReference>
<dbReference type="Gene3D" id="3.40.50.2000">
    <property type="entry name" value="Glycogen Phosphorylase B"/>
    <property type="match status" value="2"/>
</dbReference>
<proteinExistence type="predicted"/>
<comment type="caution">
    <text evidence="3">The sequence shown here is derived from an EMBL/GenBank/DDBJ whole genome shotgun (WGS) entry which is preliminary data.</text>
</comment>
<sequence>MKIAYLIPSLKKCGPVNVMASLANALAKDHEVYVYALNSGALLEPLRKSGITTEVVSYREMFSVAISSEYDVIHSHCLLPDIILSFASLFKYRENVTCTTIHNFIDVDYILSKGKILGKAMGIANRLAFNGIKVKIACSESVKEYCKSKYKIEAYAICNGVDRQNIPLMKDRKVKEYTDFYYLGVVNARKNVEPLLYSFNEYVRQGNNDRLHIIGEGPDLHILKKQYKARNILFHGKQENPLNVIKNYDCYVSTSKAEGCPLALLESLSLGNNYICSDISPHQEIHQKIGEGVIVSDKRPDELVKAFEKISYINQHENKKKSILEKFECHFSTEIMVDKYKKIYFNNFLG</sequence>
<protein>
    <submittedName>
        <fullName evidence="3">Glycosyltransferase</fullName>
    </submittedName>
</protein>
<dbReference type="Proteomes" id="UP000839509">
    <property type="component" value="Unassembled WGS sequence"/>
</dbReference>
<reference evidence="3" key="1">
    <citation type="submission" date="2018-11" db="EMBL/GenBank/DDBJ databases">
        <authorList>
            <consortium name="PulseNet: The National Subtyping Network for Foodborne Disease Surveillance"/>
            <person name="Tarr C.L."/>
            <person name="Trees E."/>
            <person name="Katz L.S."/>
            <person name="Carleton-Romer H.A."/>
            <person name="Stroika S."/>
            <person name="Kucerova Z."/>
            <person name="Roache K.F."/>
            <person name="Sabol A.L."/>
            <person name="Besser J."/>
            <person name="Gerner-Smidt P."/>
        </authorList>
    </citation>
    <scope>NUCLEOTIDE SEQUENCE [LARGE SCALE GENOMIC DNA]</scope>
    <source>
        <strain evidence="3">PNUSAS059842</strain>
    </source>
</reference>
<feature type="domain" description="Glycosyl transferase family 1" evidence="1">
    <location>
        <begin position="173"/>
        <end position="311"/>
    </location>
</feature>